<feature type="compositionally biased region" description="Polar residues" evidence="1">
    <location>
        <begin position="62"/>
        <end position="72"/>
    </location>
</feature>
<reference evidence="2" key="1">
    <citation type="submission" date="2020-05" db="EMBL/GenBank/DDBJ databases">
        <authorList>
            <person name="Chiriac C."/>
            <person name="Salcher M."/>
            <person name="Ghai R."/>
            <person name="Kavagutti S V."/>
        </authorList>
    </citation>
    <scope>NUCLEOTIDE SEQUENCE</scope>
</reference>
<sequence length="84" mass="8720">MPANNSPFGATLASFHLTGIANGPDSASNQLGRGFSVPSTSLKVAPDAWPSTTPEFLRGSAKPTSAGVSNEPISPEWISRHKTL</sequence>
<feature type="compositionally biased region" description="Polar residues" evidence="1">
    <location>
        <begin position="25"/>
        <end position="42"/>
    </location>
</feature>
<evidence type="ECO:0000256" key="1">
    <source>
        <dbReference type="SAM" id="MobiDB-lite"/>
    </source>
</evidence>
<proteinExistence type="predicted"/>
<evidence type="ECO:0000313" key="2">
    <source>
        <dbReference type="EMBL" id="CAB4585119.1"/>
    </source>
</evidence>
<name>A0A6J6FBR0_9ZZZZ</name>
<organism evidence="2">
    <name type="scientific">freshwater metagenome</name>
    <dbReference type="NCBI Taxonomy" id="449393"/>
    <lineage>
        <taxon>unclassified sequences</taxon>
        <taxon>metagenomes</taxon>
        <taxon>ecological metagenomes</taxon>
    </lineage>
</organism>
<gene>
    <name evidence="2" type="ORF">UFOPK1791_00166</name>
</gene>
<accession>A0A6J6FBR0</accession>
<dbReference type="EMBL" id="CAEZUF010000007">
    <property type="protein sequence ID" value="CAB4585119.1"/>
    <property type="molecule type" value="Genomic_DNA"/>
</dbReference>
<dbReference type="AlphaFoldDB" id="A0A6J6FBR0"/>
<protein>
    <submittedName>
        <fullName evidence="2">Unannotated protein</fullName>
    </submittedName>
</protein>
<feature type="region of interest" description="Disordered" evidence="1">
    <location>
        <begin position="21"/>
        <end position="84"/>
    </location>
</feature>